<evidence type="ECO:0000259" key="2">
    <source>
        <dbReference type="PROSITE" id="PS51233"/>
    </source>
</evidence>
<evidence type="ECO:0000256" key="1">
    <source>
        <dbReference type="SAM" id="MobiDB-lite"/>
    </source>
</evidence>
<feature type="domain" description="VWFD" evidence="2">
    <location>
        <begin position="166"/>
        <end position="347"/>
    </location>
</feature>
<name>A0ABQ9GM40_9NEOP</name>
<protein>
    <recommendedName>
        <fullName evidence="2">VWFD domain-containing protein</fullName>
    </recommendedName>
</protein>
<reference evidence="3 4" key="1">
    <citation type="submission" date="2023-02" db="EMBL/GenBank/DDBJ databases">
        <title>LHISI_Scaffold_Assembly.</title>
        <authorList>
            <person name="Stuart O.P."/>
            <person name="Cleave R."/>
            <person name="Magrath M.J.L."/>
            <person name="Mikheyev A.S."/>
        </authorList>
    </citation>
    <scope>NUCLEOTIDE SEQUENCE [LARGE SCALE GENOMIC DNA]</scope>
    <source>
        <strain evidence="3">Daus_M_001</strain>
        <tissue evidence="3">Leg muscle</tissue>
    </source>
</reference>
<dbReference type="PROSITE" id="PS51233">
    <property type="entry name" value="VWFD"/>
    <property type="match status" value="1"/>
</dbReference>
<dbReference type="PANTHER" id="PTHR37860:SF1">
    <property type="match status" value="1"/>
</dbReference>
<dbReference type="SMART" id="SM00216">
    <property type="entry name" value="VWD"/>
    <property type="match status" value="1"/>
</dbReference>
<evidence type="ECO:0000313" key="4">
    <source>
        <dbReference type="Proteomes" id="UP001159363"/>
    </source>
</evidence>
<comment type="caution">
    <text evidence="3">The sequence shown here is derived from an EMBL/GenBank/DDBJ whole genome shotgun (WGS) entry which is preliminary data.</text>
</comment>
<dbReference type="Proteomes" id="UP001159363">
    <property type="component" value="Chromosome 10"/>
</dbReference>
<organism evidence="3 4">
    <name type="scientific">Dryococelus australis</name>
    <dbReference type="NCBI Taxonomy" id="614101"/>
    <lineage>
        <taxon>Eukaryota</taxon>
        <taxon>Metazoa</taxon>
        <taxon>Ecdysozoa</taxon>
        <taxon>Arthropoda</taxon>
        <taxon>Hexapoda</taxon>
        <taxon>Insecta</taxon>
        <taxon>Pterygota</taxon>
        <taxon>Neoptera</taxon>
        <taxon>Polyneoptera</taxon>
        <taxon>Phasmatodea</taxon>
        <taxon>Verophasmatodea</taxon>
        <taxon>Anareolatae</taxon>
        <taxon>Phasmatidae</taxon>
        <taxon>Eurycanthinae</taxon>
        <taxon>Dryococelus</taxon>
    </lineage>
</organism>
<dbReference type="InterPro" id="IPR001846">
    <property type="entry name" value="VWF_type-D"/>
</dbReference>
<dbReference type="Pfam" id="PF00094">
    <property type="entry name" value="VWD"/>
    <property type="match status" value="1"/>
</dbReference>
<keyword evidence="4" id="KW-1185">Reference proteome</keyword>
<feature type="region of interest" description="Disordered" evidence="1">
    <location>
        <begin position="532"/>
        <end position="555"/>
    </location>
</feature>
<evidence type="ECO:0000313" key="3">
    <source>
        <dbReference type="EMBL" id="KAJ8873087.1"/>
    </source>
</evidence>
<dbReference type="EMBL" id="JARBHB010000011">
    <property type="protein sequence ID" value="KAJ8873087.1"/>
    <property type="molecule type" value="Genomic_DNA"/>
</dbReference>
<gene>
    <name evidence="3" type="ORF">PR048_026703</name>
</gene>
<proteinExistence type="predicted"/>
<dbReference type="InterPro" id="IPR014853">
    <property type="entry name" value="VWF/SSPO/ZAN-like_Cys-rich_dom"/>
</dbReference>
<dbReference type="Pfam" id="PF08742">
    <property type="entry name" value="C8"/>
    <property type="match status" value="1"/>
</dbReference>
<accession>A0ABQ9GM40</accession>
<sequence length="555" mass="60666">MCVLCCSSSKAALGTVEETLEVCKRRLSLALTSALLTVSELARIPEVIHLTDIATFILYKVQWAWQYYEAADSLKEGLHNAVGNVNTLLADMVQALGQSAVEEGGWQAGTLVVRPGLVEFAQQLPVDWPGFDETPRFQQLTLHPLPRSQRLIEEPTASLPASLRSTTALLVGGRRFVTFDGKFFDFVGNCSYVLAADLEDSQYSVFITYRGKEGSAVRKSLTVVVDERLVELGEDGQVRVGGKKTELPAAAGTSALLWRRGDSVVVDALRHGLRLRCDLRRDACSLQVGDRHRGKVSGLLGAFHGDVANHARRWRLSLDTTTGDKSVPTVTIGSLRWSVISPPRLAEQAHTNVMGVCRYEQVGPEESRSPTEEPQLVNACDDLFRSLESPLRPCYGMVDPSPFYAMCLVDATEGPCPSSTVYLAQCRAAGVRVDLPPECGKFLGSWHLLSQVSVVCVVRCALQDGSMLHAGEGKVLDPDRPEAADVVFVVERTSCLARLGLRDLTEKLYAGMALRGLEEVRYAVVSFGPGQPPESHTCQGRLWSSHRSARDTLRT</sequence>
<dbReference type="PANTHER" id="PTHR37860">
    <property type="entry name" value="AGAP008810-PA"/>
    <property type="match status" value="1"/>
</dbReference>